<accession>A0A7L7LF21</accession>
<reference evidence="2 3" key="1">
    <citation type="submission" date="2020-08" db="EMBL/GenBank/DDBJ databases">
        <title>Adhaeribacter dokdonensis sp. nov., isolated from the rhizosphere of Elymus tsukushiensis, a plant native to the Dokdo Islands, Republic of Korea.</title>
        <authorList>
            <person name="Ghim S.Y."/>
        </authorList>
    </citation>
    <scope>NUCLEOTIDE SEQUENCE [LARGE SCALE GENOMIC DNA]</scope>
    <source>
        <strain evidence="2 3">KUDC8001</strain>
    </source>
</reference>
<keyword evidence="1" id="KW-0812">Transmembrane</keyword>
<feature type="transmembrane region" description="Helical" evidence="1">
    <location>
        <begin position="87"/>
        <end position="107"/>
    </location>
</feature>
<dbReference type="AlphaFoldDB" id="A0A7L7LF21"/>
<keyword evidence="1" id="KW-1133">Transmembrane helix</keyword>
<dbReference type="RefSeq" id="WP_182413721.1">
    <property type="nucleotide sequence ID" value="NZ_CP055153.1"/>
</dbReference>
<evidence type="ECO:0000313" key="3">
    <source>
        <dbReference type="Proteomes" id="UP000514509"/>
    </source>
</evidence>
<dbReference type="KEGG" id="add:HUW48_26090"/>
<feature type="transmembrane region" description="Helical" evidence="1">
    <location>
        <begin position="119"/>
        <end position="139"/>
    </location>
</feature>
<feature type="transmembrane region" description="Helical" evidence="1">
    <location>
        <begin position="12"/>
        <end position="33"/>
    </location>
</feature>
<evidence type="ECO:0000256" key="1">
    <source>
        <dbReference type="SAM" id="Phobius"/>
    </source>
</evidence>
<gene>
    <name evidence="2" type="ORF">HUW48_26090</name>
</gene>
<protein>
    <submittedName>
        <fullName evidence="2">Uncharacterized protein</fullName>
    </submittedName>
</protein>
<feature type="transmembrane region" description="Helical" evidence="1">
    <location>
        <begin position="45"/>
        <end position="67"/>
    </location>
</feature>
<keyword evidence="1" id="KW-0472">Membrane</keyword>
<proteinExistence type="predicted"/>
<name>A0A7L7LF21_9BACT</name>
<evidence type="ECO:0000313" key="2">
    <source>
        <dbReference type="EMBL" id="QMU31284.1"/>
    </source>
</evidence>
<keyword evidence="3" id="KW-1185">Reference proteome</keyword>
<organism evidence="2 3">
    <name type="scientific">Adhaeribacter radiodurans</name>
    <dbReference type="NCBI Taxonomy" id="2745197"/>
    <lineage>
        <taxon>Bacteria</taxon>
        <taxon>Pseudomonadati</taxon>
        <taxon>Bacteroidota</taxon>
        <taxon>Cytophagia</taxon>
        <taxon>Cytophagales</taxon>
        <taxon>Hymenobacteraceae</taxon>
        <taxon>Adhaeribacter</taxon>
    </lineage>
</organism>
<dbReference type="EMBL" id="CP055153">
    <property type="protein sequence ID" value="QMU31284.1"/>
    <property type="molecule type" value="Genomic_DNA"/>
</dbReference>
<sequence>MDFTFTKLSWKNALLSLIPFVPICTGIFAAFLQDSLSNHLGNCEAGVLITIRVLFFLILITASVIFYKVHQWHVALPNLYFKNRYRIFSFIIYTFLNGFIFFVKIGPETSCRSDGQTGLYFYISGFFASVFILVLGFLIDGCRYIFFEKD</sequence>
<dbReference type="Proteomes" id="UP000514509">
    <property type="component" value="Chromosome"/>
</dbReference>